<dbReference type="Pfam" id="PF00762">
    <property type="entry name" value="Ferrochelatase"/>
    <property type="match status" value="1"/>
</dbReference>
<dbReference type="Gene3D" id="1.20.1250.20">
    <property type="entry name" value="MFS general substrate transporter like domains"/>
    <property type="match status" value="1"/>
</dbReference>
<keyword evidence="5 10" id="KW-0350">Heme biosynthesis</keyword>
<dbReference type="PANTHER" id="PTHR11108">
    <property type="entry name" value="FERROCHELATASE"/>
    <property type="match status" value="1"/>
</dbReference>
<keyword evidence="4 10" id="KW-0408">Iron</keyword>
<evidence type="ECO:0000256" key="1">
    <source>
        <dbReference type="ARBA" id="ARBA00007718"/>
    </source>
</evidence>
<keyword evidence="7 10" id="KW-0456">Lyase</keyword>
<reference evidence="12 13" key="1">
    <citation type="submission" date="2018-01" db="EMBL/GenBank/DDBJ databases">
        <title>Complete genome sequence of Bacteriovorax stolpii DSM12778.</title>
        <authorList>
            <person name="Tang B."/>
            <person name="Chang J."/>
        </authorList>
    </citation>
    <scope>NUCLEOTIDE SEQUENCE [LARGE SCALE GENOMIC DNA]</scope>
    <source>
        <strain evidence="12 13">DSM 12778</strain>
    </source>
</reference>
<dbReference type="KEGG" id="bsto:C0V70_10985"/>
<feature type="binding site" evidence="10">
    <location>
        <position position="202"/>
    </location>
    <ligand>
        <name>Fe(2+)</name>
        <dbReference type="ChEBI" id="CHEBI:29033"/>
    </ligand>
</feature>
<dbReference type="SUPFAM" id="SSF103473">
    <property type="entry name" value="MFS general substrate transporter"/>
    <property type="match status" value="1"/>
</dbReference>
<keyword evidence="2" id="KW-0812">Transmembrane</keyword>
<dbReference type="EC" id="4.98.1.1" evidence="10"/>
<evidence type="ECO:0000256" key="8">
    <source>
        <dbReference type="ARBA" id="ARBA00023244"/>
    </source>
</evidence>
<dbReference type="AlphaFoldDB" id="A0A2K9NSW4"/>
<dbReference type="GO" id="GO:0022857">
    <property type="term" value="F:transmembrane transporter activity"/>
    <property type="evidence" value="ECO:0007669"/>
    <property type="project" value="InterPro"/>
</dbReference>
<dbReference type="GO" id="GO:0046872">
    <property type="term" value="F:metal ion binding"/>
    <property type="evidence" value="ECO:0007669"/>
    <property type="project" value="UniProtKB-KW"/>
</dbReference>
<dbReference type="GO" id="GO:0005737">
    <property type="term" value="C:cytoplasm"/>
    <property type="evidence" value="ECO:0007669"/>
    <property type="project" value="UniProtKB-SubCell"/>
</dbReference>
<evidence type="ECO:0000313" key="13">
    <source>
        <dbReference type="Proteomes" id="UP000235584"/>
    </source>
</evidence>
<proteinExistence type="inferred from homology"/>
<evidence type="ECO:0000256" key="2">
    <source>
        <dbReference type="ARBA" id="ARBA00022692"/>
    </source>
</evidence>
<dbReference type="Gene3D" id="3.40.50.1400">
    <property type="match status" value="2"/>
</dbReference>
<evidence type="ECO:0000256" key="11">
    <source>
        <dbReference type="RuleBase" id="RU004185"/>
    </source>
</evidence>
<comment type="subcellular location">
    <subcellularLocation>
        <location evidence="10">Cytoplasm</location>
    </subcellularLocation>
</comment>
<dbReference type="UniPathway" id="UPA00252">
    <property type="reaction ID" value="UER00325"/>
</dbReference>
<dbReference type="OrthoDB" id="5289082at2"/>
<dbReference type="CDD" id="cd03411">
    <property type="entry name" value="Ferrochelatase_N"/>
    <property type="match status" value="1"/>
</dbReference>
<comment type="catalytic activity">
    <reaction evidence="9">
        <text>Fe-coproporphyrin III + 2 H(+) = coproporphyrin III + Fe(2+)</text>
        <dbReference type="Rhea" id="RHEA:49572"/>
        <dbReference type="ChEBI" id="CHEBI:15378"/>
        <dbReference type="ChEBI" id="CHEBI:29033"/>
        <dbReference type="ChEBI" id="CHEBI:68438"/>
        <dbReference type="ChEBI" id="CHEBI:131725"/>
        <dbReference type="EC" id="4.99.1.9"/>
    </reaction>
    <physiologicalReaction direction="right-to-left" evidence="9">
        <dbReference type="Rhea" id="RHEA:49574"/>
    </physiologicalReaction>
</comment>
<dbReference type="InterPro" id="IPR001015">
    <property type="entry name" value="Ferrochelatase"/>
</dbReference>
<evidence type="ECO:0000256" key="9">
    <source>
        <dbReference type="ARBA" id="ARBA00024536"/>
    </source>
</evidence>
<gene>
    <name evidence="10 12" type="primary">hemH</name>
    <name evidence="12" type="ORF">C0V70_10985</name>
</gene>
<dbReference type="InterPro" id="IPR011701">
    <property type="entry name" value="MFS"/>
</dbReference>
<evidence type="ECO:0000256" key="5">
    <source>
        <dbReference type="ARBA" id="ARBA00023133"/>
    </source>
</evidence>
<comment type="similarity">
    <text evidence="1 10 11">Belongs to the ferrochelatase family.</text>
</comment>
<keyword evidence="10" id="KW-0479">Metal-binding</keyword>
<comment type="catalytic activity">
    <reaction evidence="10">
        <text>heme b + 2 H(+) = protoporphyrin IX + Fe(2+)</text>
        <dbReference type="Rhea" id="RHEA:22584"/>
        <dbReference type="ChEBI" id="CHEBI:15378"/>
        <dbReference type="ChEBI" id="CHEBI:29033"/>
        <dbReference type="ChEBI" id="CHEBI:57306"/>
        <dbReference type="ChEBI" id="CHEBI:60344"/>
        <dbReference type="EC" id="4.98.1.1"/>
    </reaction>
</comment>
<name>A0A2K9NSW4_BACTC</name>
<dbReference type="EMBL" id="CP025704">
    <property type="protein sequence ID" value="AUN98616.1"/>
    <property type="molecule type" value="Genomic_DNA"/>
</dbReference>
<dbReference type="InterPro" id="IPR033644">
    <property type="entry name" value="Ferrochelatase_C"/>
</dbReference>
<dbReference type="PROSITE" id="PS50850">
    <property type="entry name" value="MFS"/>
    <property type="match status" value="1"/>
</dbReference>
<dbReference type="InterPro" id="IPR020846">
    <property type="entry name" value="MFS_dom"/>
</dbReference>
<dbReference type="InterPro" id="IPR033659">
    <property type="entry name" value="Ferrochelatase_N"/>
</dbReference>
<keyword evidence="8 10" id="KW-0627">Porphyrin biosynthesis</keyword>
<evidence type="ECO:0000313" key="12">
    <source>
        <dbReference type="EMBL" id="AUN98616.1"/>
    </source>
</evidence>
<dbReference type="HAMAP" id="MF_00323">
    <property type="entry name" value="Ferrochelatase"/>
    <property type="match status" value="1"/>
</dbReference>
<dbReference type="SUPFAM" id="SSF53800">
    <property type="entry name" value="Chelatase"/>
    <property type="match status" value="1"/>
</dbReference>
<dbReference type="Pfam" id="PF07690">
    <property type="entry name" value="MFS_1"/>
    <property type="match status" value="2"/>
</dbReference>
<dbReference type="NCBIfam" id="TIGR00109">
    <property type="entry name" value="hemH"/>
    <property type="match status" value="1"/>
</dbReference>
<evidence type="ECO:0000256" key="6">
    <source>
        <dbReference type="ARBA" id="ARBA00023136"/>
    </source>
</evidence>
<feature type="binding site" evidence="10">
    <location>
        <position position="285"/>
    </location>
    <ligand>
        <name>Fe(2+)</name>
        <dbReference type="ChEBI" id="CHEBI:29033"/>
    </ligand>
</feature>
<dbReference type="InterPro" id="IPR036259">
    <property type="entry name" value="MFS_trans_sf"/>
</dbReference>
<protein>
    <recommendedName>
        <fullName evidence="10">Ferrochelatase</fullName>
        <ecNumber evidence="10">4.98.1.1</ecNumber>
    </recommendedName>
    <alternativeName>
        <fullName evidence="10">Heme synthase</fullName>
    </alternativeName>
    <alternativeName>
        <fullName evidence="10">Protoheme ferro-lyase</fullName>
    </alternativeName>
</protein>
<dbReference type="Proteomes" id="UP000235584">
    <property type="component" value="Chromosome"/>
</dbReference>
<sequence length="805" mass="90089">MSEGKTKVVFVQLGSPKSPKVSDVRAFLREFLADPRVVDINPVLWKIILYLFVLPFRPKRSAELYSRIWDGKTFPLLSITKNFTDRVRTFLTSPKVEVNHAFLLSEPRVSAVWDDWEKDPNPATKLKVIPMFPQYSESTIASGLDGLAHVYKNRVKIPEISVVTNFHTTKAFIDNSVLQIDKYLEKFKNEGVHLDRLLLTFHGIQKRRVVQKEDVYYQHCYETFFLIRSRLKNISPDKVTMTFQSRFGSEEWLTPYTEDTVVKLVQKGEKHLAVYSPSFVADCLETLDELGHELKHTAQEEGGDIHFIPCLNDDEKWCKDFASFVEHQCLSDIETREADFYTLEKKDYKEFIEMSAQELKQKSTPLTPEAKTSIYIVALTIFLDLVGFSIIFPLFPSLAKHYLTVDANNVYLQAIFGSIQSISNYTADSTNAFSGIVLFGGMLGAIYSSLQFFAAPLWGAWSDRIGRKPVLVRSMAGMAVGYAIWFFSGSFTLLIISRIIDGIMGGNISTATAVVADVTTKENRSKGMAIIGVAFALGFVVGPAFGGILSLIDLTKIYPESVAWGVNPFSVPAAFAFILSVFNTVWISSKFKESLPPEKRGEAKTERSANIFKLFKPLPYPGVNLVNLGYFSFLTAFSGMEFTLTFLAAERLNYTSMQNAYIFIWIGFIIAFVQGGYVRRKAAVVGEKRMALIGMVSLIPGLLLIALAYSSPMLYAGLFFLAVGSSMIMPCLTTLVTFYTPSEEQGRSVGIFRSMGALARVLGPIFAAIIYYKDGSAAPYYIGAVFLLIPIIMVMKLPEVKEQAV</sequence>
<evidence type="ECO:0000256" key="3">
    <source>
        <dbReference type="ARBA" id="ARBA00022989"/>
    </source>
</evidence>
<comment type="function">
    <text evidence="10">Catalyzes the ferrous insertion into protoporphyrin IX.</text>
</comment>
<accession>A0A2K9NSW4</accession>
<dbReference type="GO" id="GO:0006783">
    <property type="term" value="P:heme biosynthetic process"/>
    <property type="evidence" value="ECO:0007669"/>
    <property type="project" value="UniProtKB-UniRule"/>
</dbReference>
<comment type="pathway">
    <text evidence="10">Porphyrin-containing compound metabolism; protoheme biosynthesis; protoheme from protoporphyrin-IX: step 1/1.</text>
</comment>
<dbReference type="GO" id="GO:0004325">
    <property type="term" value="F:ferrochelatase activity"/>
    <property type="evidence" value="ECO:0007669"/>
    <property type="project" value="UniProtKB-UniRule"/>
</dbReference>
<organism evidence="12 13">
    <name type="scientific">Bacteriovorax stolpii</name>
    <name type="common">Bdellovibrio stolpii</name>
    <dbReference type="NCBI Taxonomy" id="960"/>
    <lineage>
        <taxon>Bacteria</taxon>
        <taxon>Pseudomonadati</taxon>
        <taxon>Bdellovibrionota</taxon>
        <taxon>Bacteriovoracia</taxon>
        <taxon>Bacteriovoracales</taxon>
        <taxon>Bacteriovoracaceae</taxon>
        <taxon>Bacteriovorax</taxon>
    </lineage>
</organism>
<keyword evidence="10" id="KW-0963">Cytoplasm</keyword>
<evidence type="ECO:0000256" key="7">
    <source>
        <dbReference type="ARBA" id="ARBA00023239"/>
    </source>
</evidence>
<keyword evidence="6" id="KW-0472">Membrane</keyword>
<evidence type="ECO:0000256" key="10">
    <source>
        <dbReference type="HAMAP-Rule" id="MF_00323"/>
    </source>
</evidence>
<dbReference type="CDD" id="cd00419">
    <property type="entry name" value="Ferrochelatase_C"/>
    <property type="match status" value="1"/>
</dbReference>
<keyword evidence="3" id="KW-1133">Transmembrane helix</keyword>
<keyword evidence="13" id="KW-1185">Reference proteome</keyword>
<evidence type="ECO:0000256" key="4">
    <source>
        <dbReference type="ARBA" id="ARBA00023004"/>
    </source>
</evidence>
<dbReference type="RefSeq" id="WP_102243907.1">
    <property type="nucleotide sequence ID" value="NZ_CP025704.1"/>
</dbReference>
<dbReference type="PANTHER" id="PTHR11108:SF1">
    <property type="entry name" value="FERROCHELATASE, MITOCHONDRIAL"/>
    <property type="match status" value="1"/>
</dbReference>